<dbReference type="EMBL" id="FNTV01000001">
    <property type="protein sequence ID" value="SEE59464.1"/>
    <property type="molecule type" value="Genomic_DNA"/>
</dbReference>
<feature type="transmembrane region" description="Helical" evidence="5">
    <location>
        <begin position="655"/>
        <end position="674"/>
    </location>
</feature>
<dbReference type="GO" id="GO:0140359">
    <property type="term" value="F:ABC-type transporter activity"/>
    <property type="evidence" value="ECO:0007669"/>
    <property type="project" value="InterPro"/>
</dbReference>
<dbReference type="NCBIfam" id="TIGR03057">
    <property type="entry name" value="xxxLxxG_by_4"/>
    <property type="match status" value="5"/>
</dbReference>
<dbReference type="InterPro" id="IPR023908">
    <property type="entry name" value="xxxLxxG_rpt"/>
</dbReference>
<dbReference type="RefSeq" id="WP_074711421.1">
    <property type="nucleotide sequence ID" value="NZ_FNTV01000001.1"/>
</dbReference>
<feature type="domain" description="ABC-2 type transporter transmembrane" evidence="6">
    <location>
        <begin position="560"/>
        <end position="762"/>
    </location>
</feature>
<feature type="transmembrane region" description="Helical" evidence="5">
    <location>
        <begin position="586"/>
        <end position="606"/>
    </location>
</feature>
<sequence>MFAFLSSGTELSRFKRGKLPKIAVAVMLFIPLIYGALYLWAFEAPDQHMDNLPVALVNQDTGAVNDGTEIKAGDELATKLLDGMDLKWEQTDADTAAKGVEDGKYYFAMTIPKDFSASAVSVGTDTPVQTTLDVQFNDANSFLSSVLGKQAMAQVRDAVSEQLGQQTSSALLVGLHDAGDGLRAAADGSAQVTEGIDSAKSGAGKLVVGMQDLAAGSITLKDGAYQLADGATSLSTGVDTLASGAATLNDGASSLSTGAGSLASGVAELNTGATSLAAGSSTLAAGSSELATALASSIPNAQKLDKGAASLSASAGTLSGSAATISGSASKLATSADTVAAGASQASAQLAALIESTENLPAGTPASALLDSLKQLQQQAASPLAAGAGQLAAGAHQLSTEGTTPLADGAVKLAAGAGEVSTGVSQLAAGANTAADGAGKLSTGAAALNAGAATLAQGTQSAATGSAGVAAGAAQLSGGAAQLSTGANSAKEGAAALATGAGTLSGGSSDLADGTGKLLDGGSELSKGADKLAVGSHELTTKLSDGGTAVPNDSTELLDQKSQVMAAPVAVNQQWSHESKSFGEGFAPFFIALATFVGALISWLLLRAMPTRALAAGASGLRTVMTGLLPALAIGLGQVVIMMGVLLWGLDMQPAYPLAMAAFIYLTTVAFLALQQMFIIVLGTAAGRVLSLVLLMLQLSSSGGTYPVETTPGFFQALHPYMPASYVVSGLRELMTGGIDSRLWASVAFLALLAIASVAVSAFSAARQRVFSIKRLHPELEM</sequence>
<evidence type="ECO:0000313" key="8">
    <source>
        <dbReference type="Proteomes" id="UP000182725"/>
    </source>
</evidence>
<dbReference type="AlphaFoldDB" id="A0A1H5K4C6"/>
<dbReference type="Proteomes" id="UP000182725">
    <property type="component" value="Unassembled WGS sequence"/>
</dbReference>
<feature type="transmembrane region" description="Helical" evidence="5">
    <location>
        <begin position="627"/>
        <end position="649"/>
    </location>
</feature>
<dbReference type="NCBIfam" id="TIGR03062">
    <property type="entry name" value="pip_yhgE_Cterm"/>
    <property type="match status" value="1"/>
</dbReference>
<dbReference type="InterPro" id="IPR051328">
    <property type="entry name" value="T7SS_ABC-Transporter"/>
</dbReference>
<evidence type="ECO:0000256" key="1">
    <source>
        <dbReference type="ARBA" id="ARBA00004141"/>
    </source>
</evidence>
<gene>
    <name evidence="7" type="ORF">SAMN04489740_1863</name>
</gene>
<dbReference type="InterPro" id="IPR017501">
    <property type="entry name" value="Phage_infect_YhgE_C"/>
</dbReference>
<accession>A0A1H5K4C6</accession>
<dbReference type="PANTHER" id="PTHR43077:SF5">
    <property type="entry name" value="PHAGE INFECTION PROTEIN"/>
    <property type="match status" value="1"/>
</dbReference>
<feature type="transmembrane region" description="Helical" evidence="5">
    <location>
        <begin position="22"/>
        <end position="41"/>
    </location>
</feature>
<dbReference type="InterPro" id="IPR013525">
    <property type="entry name" value="ABC2_TM"/>
</dbReference>
<comment type="subcellular location">
    <subcellularLocation>
        <location evidence="1">Membrane</location>
        <topology evidence="1">Multi-pass membrane protein</topology>
    </subcellularLocation>
</comment>
<keyword evidence="4 5" id="KW-0472">Membrane</keyword>
<evidence type="ECO:0000256" key="4">
    <source>
        <dbReference type="ARBA" id="ARBA00023136"/>
    </source>
</evidence>
<dbReference type="SUPFAM" id="SSF101967">
    <property type="entry name" value="Adhesin YadA, collagen-binding domain"/>
    <property type="match status" value="1"/>
</dbReference>
<dbReference type="PANTHER" id="PTHR43077">
    <property type="entry name" value="TRANSPORT PERMEASE YVFS-RELATED"/>
    <property type="match status" value="1"/>
</dbReference>
<dbReference type="GO" id="GO:0016020">
    <property type="term" value="C:membrane"/>
    <property type="evidence" value="ECO:0007669"/>
    <property type="project" value="UniProtKB-SubCell"/>
</dbReference>
<keyword evidence="3 5" id="KW-1133">Transmembrane helix</keyword>
<feature type="domain" description="ABC-2 type transporter transmembrane" evidence="6">
    <location>
        <begin position="25"/>
        <end position="154"/>
    </location>
</feature>
<evidence type="ECO:0000256" key="5">
    <source>
        <dbReference type="SAM" id="Phobius"/>
    </source>
</evidence>
<evidence type="ECO:0000313" key="7">
    <source>
        <dbReference type="EMBL" id="SEE59464.1"/>
    </source>
</evidence>
<dbReference type="Gene3D" id="3.40.1710.10">
    <property type="entry name" value="abc type-2 transporter like domain"/>
    <property type="match status" value="1"/>
</dbReference>
<protein>
    <submittedName>
        <fullName evidence="7">Putative membrane protein</fullName>
    </submittedName>
</protein>
<dbReference type="InterPro" id="IPR011049">
    <property type="entry name" value="Serralysin-like_metalloprot_C"/>
</dbReference>
<organism evidence="7 8">
    <name type="scientific">Arthrobacter alpinus</name>
    <dbReference type="NCBI Taxonomy" id="656366"/>
    <lineage>
        <taxon>Bacteria</taxon>
        <taxon>Bacillati</taxon>
        <taxon>Actinomycetota</taxon>
        <taxon>Actinomycetes</taxon>
        <taxon>Micrococcales</taxon>
        <taxon>Micrococcaceae</taxon>
        <taxon>Arthrobacter</taxon>
    </lineage>
</organism>
<keyword evidence="2 5" id="KW-0812">Transmembrane</keyword>
<dbReference type="Pfam" id="PF12698">
    <property type="entry name" value="ABC2_membrane_3"/>
    <property type="match status" value="2"/>
</dbReference>
<name>A0A1H5K4C6_9MICC</name>
<dbReference type="NCBIfam" id="TIGR03061">
    <property type="entry name" value="pip_yhgE_Nterm"/>
    <property type="match status" value="1"/>
</dbReference>
<feature type="transmembrane region" description="Helical" evidence="5">
    <location>
        <begin position="743"/>
        <end position="766"/>
    </location>
</feature>
<dbReference type="InterPro" id="IPR017500">
    <property type="entry name" value="Phage_infect_YhgE_N"/>
</dbReference>
<evidence type="ECO:0000259" key="6">
    <source>
        <dbReference type="Pfam" id="PF12698"/>
    </source>
</evidence>
<evidence type="ECO:0000256" key="3">
    <source>
        <dbReference type="ARBA" id="ARBA00022989"/>
    </source>
</evidence>
<evidence type="ECO:0000256" key="2">
    <source>
        <dbReference type="ARBA" id="ARBA00022692"/>
    </source>
</evidence>
<proteinExistence type="predicted"/>
<reference evidence="7 8" key="1">
    <citation type="submission" date="2016-10" db="EMBL/GenBank/DDBJ databases">
        <authorList>
            <person name="de Groot N.N."/>
        </authorList>
    </citation>
    <scope>NUCLEOTIDE SEQUENCE [LARGE SCALE GENOMIC DNA]</scope>
    <source>
        <strain evidence="7 8">DSM 22274</strain>
    </source>
</reference>